<dbReference type="Proteomes" id="UP000005707">
    <property type="component" value="Unassembled WGS sequence"/>
</dbReference>
<dbReference type="EC" id="3.1.2.-" evidence="2"/>
<accession>U2E9N3</accession>
<dbReference type="InterPro" id="IPR013830">
    <property type="entry name" value="SGNH_hydro"/>
</dbReference>
<dbReference type="InterPro" id="IPR036514">
    <property type="entry name" value="SGNH_hydro_sf"/>
</dbReference>
<evidence type="ECO:0000313" key="3">
    <source>
        <dbReference type="Proteomes" id="UP000005707"/>
    </source>
</evidence>
<proteinExistence type="predicted"/>
<gene>
    <name evidence="2" type="ORF">HLPCO_002087</name>
</gene>
<dbReference type="Pfam" id="PF13472">
    <property type="entry name" value="Lipase_GDSL_2"/>
    <property type="match status" value="1"/>
</dbReference>
<dbReference type="OrthoDB" id="9794725at2"/>
<dbReference type="InterPro" id="IPR051532">
    <property type="entry name" value="Ester_Hydrolysis_Enzymes"/>
</dbReference>
<comment type="caution">
    <text evidence="2">The sequence shown here is derived from an EMBL/GenBank/DDBJ whole genome shotgun (WGS) entry which is preliminary data.</text>
</comment>
<dbReference type="RefSeq" id="WP_008824530.1">
    <property type="nucleotide sequence ID" value="NZ_AFNU02000007.1"/>
</dbReference>
<sequence length="216" mass="25010">MRIEKGSRLVFIGDSITDCNRVKPVACGKGNLGDGFVNLVNAFLNTSYPDYYIRVFNMGISGNTVRDLDNRWQSDALDLNPDWLIIMIGINDVWRQFDSPIQTEEHVHLNEYRDTLERLIVKSSKQVKRIVLMTPFFIEHRVDDPMRAKMDEYGLVVKQLAKEYDLLLVDTQKVINDHLQHVHSSALAWDRVHPDTTGHMLLARAFLNVIDFKFIH</sequence>
<dbReference type="STRING" id="1033810.HLPCO_002087"/>
<name>U2E9N3_9MOLU</name>
<keyword evidence="3" id="KW-1185">Reference proteome</keyword>
<evidence type="ECO:0000259" key="1">
    <source>
        <dbReference type="Pfam" id="PF13472"/>
    </source>
</evidence>
<dbReference type="CDD" id="cd01834">
    <property type="entry name" value="SGNH_hydrolase_like_2"/>
    <property type="match status" value="1"/>
</dbReference>
<dbReference type="PANTHER" id="PTHR30383:SF5">
    <property type="entry name" value="SGNH HYDROLASE-TYPE ESTERASE DOMAIN-CONTAINING PROTEIN"/>
    <property type="match status" value="1"/>
</dbReference>
<protein>
    <submittedName>
        <fullName evidence="2">Acyl-CoA thioesterase I protein</fullName>
        <ecNumber evidence="2">3.1.2.-</ecNumber>
    </submittedName>
</protein>
<keyword evidence="2" id="KW-0378">Hydrolase</keyword>
<dbReference type="Gene3D" id="3.40.50.1110">
    <property type="entry name" value="SGNH hydrolase"/>
    <property type="match status" value="1"/>
</dbReference>
<dbReference type="SUPFAM" id="SSF52266">
    <property type="entry name" value="SGNH hydrolase"/>
    <property type="match status" value="1"/>
</dbReference>
<organism evidence="2 3">
    <name type="scientific">Haloplasma contractile SSD-17B</name>
    <dbReference type="NCBI Taxonomy" id="1033810"/>
    <lineage>
        <taxon>Bacteria</taxon>
        <taxon>Bacillati</taxon>
        <taxon>Mycoplasmatota</taxon>
        <taxon>Mollicutes</taxon>
        <taxon>Haloplasmatales</taxon>
        <taxon>Haloplasmataceae</taxon>
        <taxon>Haloplasma</taxon>
    </lineage>
</organism>
<reference evidence="2 3" key="1">
    <citation type="journal article" date="2011" name="J. Bacteriol.">
        <title>Genome sequence of Haloplasma contractile, an unusual contractile bacterium from a deep-sea anoxic brine lake.</title>
        <authorList>
            <person name="Antunes A."/>
            <person name="Alam I."/>
            <person name="El Dorry H."/>
            <person name="Siam R."/>
            <person name="Robertson A."/>
            <person name="Bajic V.B."/>
            <person name="Stingl U."/>
        </authorList>
    </citation>
    <scope>NUCLEOTIDE SEQUENCE [LARGE SCALE GENOMIC DNA]</scope>
    <source>
        <strain evidence="2 3">SSD-17B</strain>
    </source>
</reference>
<evidence type="ECO:0000313" key="2">
    <source>
        <dbReference type="EMBL" id="ERJ11848.1"/>
    </source>
</evidence>
<dbReference type="eggNOG" id="COG2755">
    <property type="taxonomic scope" value="Bacteria"/>
</dbReference>
<dbReference type="AlphaFoldDB" id="U2E9N3"/>
<dbReference type="InParanoid" id="U2E9N3"/>
<feature type="domain" description="SGNH hydrolase-type esterase" evidence="1">
    <location>
        <begin position="11"/>
        <end position="199"/>
    </location>
</feature>
<reference evidence="2 3" key="2">
    <citation type="journal article" date="2013" name="PLoS ONE">
        <title>INDIGO - INtegrated Data Warehouse of MIcrobial GenOmes with Examples from the Red Sea Extremophiles.</title>
        <authorList>
            <person name="Alam I."/>
            <person name="Antunes A."/>
            <person name="Kamau A.A."/>
            <person name="Ba Alawi W."/>
            <person name="Kalkatawi M."/>
            <person name="Stingl U."/>
            <person name="Bajic V.B."/>
        </authorList>
    </citation>
    <scope>NUCLEOTIDE SEQUENCE [LARGE SCALE GENOMIC DNA]</scope>
    <source>
        <strain evidence="2 3">SSD-17B</strain>
    </source>
</reference>
<dbReference type="GO" id="GO:0004622">
    <property type="term" value="F:phosphatidylcholine lysophospholipase activity"/>
    <property type="evidence" value="ECO:0007669"/>
    <property type="project" value="TreeGrafter"/>
</dbReference>
<dbReference type="EMBL" id="AFNU02000007">
    <property type="protein sequence ID" value="ERJ11848.1"/>
    <property type="molecule type" value="Genomic_DNA"/>
</dbReference>
<dbReference type="PANTHER" id="PTHR30383">
    <property type="entry name" value="THIOESTERASE 1/PROTEASE 1/LYSOPHOSPHOLIPASE L1"/>
    <property type="match status" value="1"/>
</dbReference>